<evidence type="ECO:0000256" key="1">
    <source>
        <dbReference type="SAM" id="MobiDB-lite"/>
    </source>
</evidence>
<gene>
    <name evidence="2" type="ORF">MBM_01545</name>
</gene>
<sequence length="304" mass="33178">MTTDVLESKVPSQGRADPSPRYQINLARATGGDEWREHCRAYMQMQMQVQMQTQKCNVNHAGALKNRASGRPGQTGLRVDFEFSGQVTIEPRSDVHIQTCSPRSLHASSLNVKSSRYTEIPEYGTNKATYAVRGATASISGVYGVARSGVLSQWPRWPRWPEPLTVLLLHSQRISWTPSPTLLKIVTTSAPSPSLFNGQIPSIRRSVGLLPDIISATYFSHSTDPALDSTLYENSSRGAHGLTSLPSHWPPSGYPQPTDWKILLVPAARPPEPAKGRSSNSALGPNVSPDPFGTDIDSLLPIES</sequence>
<organism evidence="2 3">
    <name type="scientific">Marssonina brunnea f. sp. multigermtubi (strain MB_m1)</name>
    <name type="common">Marssonina leaf spot fungus</name>
    <dbReference type="NCBI Taxonomy" id="1072389"/>
    <lineage>
        <taxon>Eukaryota</taxon>
        <taxon>Fungi</taxon>
        <taxon>Dikarya</taxon>
        <taxon>Ascomycota</taxon>
        <taxon>Pezizomycotina</taxon>
        <taxon>Leotiomycetes</taxon>
        <taxon>Helotiales</taxon>
        <taxon>Drepanopezizaceae</taxon>
        <taxon>Drepanopeziza</taxon>
    </lineage>
</organism>
<dbReference type="AlphaFoldDB" id="K1XJJ4"/>
<name>K1XJJ4_MARBU</name>
<accession>K1XJJ4</accession>
<proteinExistence type="predicted"/>
<feature type="region of interest" description="Disordered" evidence="1">
    <location>
        <begin position="267"/>
        <end position="304"/>
    </location>
</feature>
<dbReference type="Proteomes" id="UP000006753">
    <property type="component" value="Unassembled WGS sequence"/>
</dbReference>
<dbReference type="EMBL" id="JH921429">
    <property type="protein sequence ID" value="EKD20863.1"/>
    <property type="molecule type" value="Genomic_DNA"/>
</dbReference>
<dbReference type="InParanoid" id="K1XJJ4"/>
<dbReference type="HOGENOM" id="CLU_915506_0_0_1"/>
<feature type="region of interest" description="Disordered" evidence="1">
    <location>
        <begin position="1"/>
        <end position="20"/>
    </location>
</feature>
<dbReference type="OrthoDB" id="10432638at2759"/>
<protein>
    <submittedName>
        <fullName evidence="2">Uncharacterized protein</fullName>
    </submittedName>
</protein>
<reference evidence="2 3" key="1">
    <citation type="journal article" date="2012" name="BMC Genomics">
        <title>Sequencing the genome of Marssonina brunnea reveals fungus-poplar co-evolution.</title>
        <authorList>
            <person name="Zhu S."/>
            <person name="Cao Y.-Z."/>
            <person name="Jiang C."/>
            <person name="Tan B.-Y."/>
            <person name="Wang Z."/>
            <person name="Feng S."/>
            <person name="Zhang L."/>
            <person name="Su X.-H."/>
            <person name="Brejova B."/>
            <person name="Vinar T."/>
            <person name="Xu M."/>
            <person name="Wang M.-X."/>
            <person name="Zhang S.-G."/>
            <person name="Huang M.-R."/>
            <person name="Wu R."/>
            <person name="Zhou Y."/>
        </authorList>
    </citation>
    <scope>NUCLEOTIDE SEQUENCE [LARGE SCALE GENOMIC DNA]</scope>
    <source>
        <strain evidence="2 3">MB_m1</strain>
    </source>
</reference>
<dbReference type="KEGG" id="mbe:MBM_01545"/>
<evidence type="ECO:0000313" key="2">
    <source>
        <dbReference type="EMBL" id="EKD20863.1"/>
    </source>
</evidence>
<evidence type="ECO:0000313" key="3">
    <source>
        <dbReference type="Proteomes" id="UP000006753"/>
    </source>
</evidence>
<keyword evidence="3" id="KW-1185">Reference proteome</keyword>